<evidence type="ECO:0000256" key="2">
    <source>
        <dbReference type="ARBA" id="ARBA00023002"/>
    </source>
</evidence>
<dbReference type="AlphaFoldDB" id="A0A3M7MJD4"/>
<keyword evidence="1" id="KW-0521">NADP</keyword>
<name>A0A3M7MJD4_9PLEO</name>
<evidence type="ECO:0000259" key="3">
    <source>
        <dbReference type="Pfam" id="PF05368"/>
    </source>
</evidence>
<accession>A0A3M7MJD4</accession>
<gene>
    <name evidence="4" type="ORF">GMOD_00003519</name>
</gene>
<feature type="domain" description="NmrA-like" evidence="3">
    <location>
        <begin position="6"/>
        <end position="276"/>
    </location>
</feature>
<dbReference type="OrthoDB" id="5283654at2759"/>
<dbReference type="PANTHER" id="PTHR47706">
    <property type="entry name" value="NMRA-LIKE FAMILY PROTEIN"/>
    <property type="match status" value="1"/>
</dbReference>
<dbReference type="SUPFAM" id="SSF51735">
    <property type="entry name" value="NAD(P)-binding Rossmann-fold domains"/>
    <property type="match status" value="1"/>
</dbReference>
<dbReference type="Gene3D" id="3.40.50.720">
    <property type="entry name" value="NAD(P)-binding Rossmann-like Domain"/>
    <property type="match status" value="1"/>
</dbReference>
<evidence type="ECO:0000313" key="4">
    <source>
        <dbReference type="EMBL" id="RMZ74474.1"/>
    </source>
</evidence>
<dbReference type="Pfam" id="PF05368">
    <property type="entry name" value="NmrA"/>
    <property type="match status" value="1"/>
</dbReference>
<proteinExistence type="predicted"/>
<keyword evidence="2" id="KW-0560">Oxidoreductase</keyword>
<protein>
    <recommendedName>
        <fullName evidence="3">NmrA-like domain-containing protein</fullName>
    </recommendedName>
</protein>
<sequence length="315" mass="35289">MSTTNILLIGFGELGSALFSHLLTLPSTQITLGTPNSSKYASLLSSHPNVSHLTVDLTSPSTFLAKTLAAYDILISATGYSSTSDSVTRLAQEVLEAGKIRQAQEKGKLWFFPWQWGVDYDITGDVEGVMPLFGYQKAVRDLLREKAEESGVCWTIVSVGIFMSLLFEDYWGIVERSREDNRNIVVRCLGNWEHKVTATDVDDMGRVLARILAGQVEAKNRVLYVAGDTMSYGELADVVGRVSGKEIDKEEWSIPHLDAELRADPENKIKRYQLVFAKNGVWWDKEKTVNYQLGMSMVDVETYARKLFRTRGTDE</sequence>
<keyword evidence="5" id="KW-1185">Reference proteome</keyword>
<evidence type="ECO:0000313" key="5">
    <source>
        <dbReference type="Proteomes" id="UP000265663"/>
    </source>
</evidence>
<dbReference type="InterPro" id="IPR008030">
    <property type="entry name" value="NmrA-like"/>
</dbReference>
<organism evidence="4 5">
    <name type="scientific">Pyrenophora seminiperda CCB06</name>
    <dbReference type="NCBI Taxonomy" id="1302712"/>
    <lineage>
        <taxon>Eukaryota</taxon>
        <taxon>Fungi</taxon>
        <taxon>Dikarya</taxon>
        <taxon>Ascomycota</taxon>
        <taxon>Pezizomycotina</taxon>
        <taxon>Dothideomycetes</taxon>
        <taxon>Pleosporomycetidae</taxon>
        <taxon>Pleosporales</taxon>
        <taxon>Pleosporineae</taxon>
        <taxon>Pleosporaceae</taxon>
        <taxon>Pyrenophora</taxon>
    </lineage>
</organism>
<dbReference type="EMBL" id="KE747844">
    <property type="protein sequence ID" value="RMZ74474.1"/>
    <property type="molecule type" value="Genomic_DNA"/>
</dbReference>
<reference evidence="4 5" key="1">
    <citation type="journal article" date="2014" name="PLoS ONE">
        <title>De novo Genome Assembly of the Fungal Plant Pathogen Pyrenophora semeniperda.</title>
        <authorList>
            <person name="Soliai M.M."/>
            <person name="Meyer S.E."/>
            <person name="Udall J.A."/>
            <person name="Elzinga D.E."/>
            <person name="Hermansen R.A."/>
            <person name="Bodily P.M."/>
            <person name="Hart A.A."/>
            <person name="Coleman C.E."/>
        </authorList>
    </citation>
    <scope>NUCLEOTIDE SEQUENCE [LARGE SCALE GENOMIC DNA]</scope>
    <source>
        <strain evidence="4 5">CCB06</strain>
        <tissue evidence="4">Mycelium</tissue>
    </source>
</reference>
<dbReference type="InterPro" id="IPR051609">
    <property type="entry name" value="NmrA/Isoflavone_reductase-like"/>
</dbReference>
<evidence type="ECO:0000256" key="1">
    <source>
        <dbReference type="ARBA" id="ARBA00022857"/>
    </source>
</evidence>
<dbReference type="GO" id="GO:0016491">
    <property type="term" value="F:oxidoreductase activity"/>
    <property type="evidence" value="ECO:0007669"/>
    <property type="project" value="UniProtKB-KW"/>
</dbReference>
<dbReference type="Proteomes" id="UP000265663">
    <property type="component" value="Unassembled WGS sequence"/>
</dbReference>
<dbReference type="PANTHER" id="PTHR47706:SF6">
    <property type="entry name" value="NMRA-LIKE FAMILY PROTEIN (AFU_ORTHOLOGUE AFUA_6G00280)"/>
    <property type="match status" value="1"/>
</dbReference>
<dbReference type="InterPro" id="IPR036291">
    <property type="entry name" value="NAD(P)-bd_dom_sf"/>
</dbReference>